<evidence type="ECO:0000256" key="1">
    <source>
        <dbReference type="SAM" id="MobiDB-lite"/>
    </source>
</evidence>
<dbReference type="EMBL" id="JAFREP010000020">
    <property type="protein sequence ID" value="MBO1320951.1"/>
    <property type="molecule type" value="Genomic_DNA"/>
</dbReference>
<sequence length="464" mass="53733">MTFMRHAFQTVFVCLMLSQGWLAAQKTGLVSGPMLGHVDHVEATIWVQTHDTAEVVVKYERQGEARQESRVFHATQETYFTAHVLLTDLADGATYSYTVWVNGKKAAGPFGFTTQKLWKWRTPPPEIRFAIGSCNFVNDETFDRPGRPYGARHDIFNTIADQKPDFMIWLGDNVYFREGDFNSETRLNYRHRRDRALPEMQRLLAATAHYAIWDDHDYGPNDSDRSYPYKDAALKLFKLYYANPHWGMPDTKGIFGKVSWADCDFFLMDCRYHRAPNRLKDPHKPYYGKAQLQWLKDQLSRSRANFKFIVNGNQMINTYCRHEAYAGFSSEYHDFINWLDGSEIPGVVILSGDRHYTELLRRQRAKNYPLYEFTSSPLTSGLISDMGSEADNPMRVPGTLLTEERNFGLIEVTGNDRRKRTLTLKAVDADGKVRWEHTIESAELRKPRPKPNKPKFPAKDKKKK</sequence>
<feature type="domain" description="DUF7800" evidence="4">
    <location>
        <begin position="27"/>
        <end position="107"/>
    </location>
</feature>
<dbReference type="Gene3D" id="3.60.21.70">
    <property type="entry name" value="PhoD-like phosphatase"/>
    <property type="match status" value="1"/>
</dbReference>
<comment type="caution">
    <text evidence="5">The sequence shown here is derived from an EMBL/GenBank/DDBJ whole genome shotgun (WGS) entry which is preliminary data.</text>
</comment>
<dbReference type="SUPFAM" id="SSF56300">
    <property type="entry name" value="Metallo-dependent phosphatases"/>
    <property type="match status" value="1"/>
</dbReference>
<evidence type="ECO:0000313" key="5">
    <source>
        <dbReference type="EMBL" id="MBO1320951.1"/>
    </source>
</evidence>
<dbReference type="AlphaFoldDB" id="A0A8J7QHY6"/>
<accession>A0A8J7QHY6</accession>
<proteinExistence type="predicted"/>
<evidence type="ECO:0000256" key="2">
    <source>
        <dbReference type="SAM" id="SignalP"/>
    </source>
</evidence>
<dbReference type="InterPro" id="IPR029052">
    <property type="entry name" value="Metallo-depent_PP-like"/>
</dbReference>
<dbReference type="InterPro" id="IPR018946">
    <property type="entry name" value="PhoD-like_MPP"/>
</dbReference>
<dbReference type="Proteomes" id="UP000664417">
    <property type="component" value="Unassembled WGS sequence"/>
</dbReference>
<dbReference type="Pfam" id="PF25077">
    <property type="entry name" value="DUF7800"/>
    <property type="match status" value="1"/>
</dbReference>
<dbReference type="Pfam" id="PF09423">
    <property type="entry name" value="PhoD"/>
    <property type="match status" value="1"/>
</dbReference>
<evidence type="ECO:0000259" key="3">
    <source>
        <dbReference type="Pfam" id="PF09423"/>
    </source>
</evidence>
<reference evidence="5" key="1">
    <citation type="submission" date="2021-03" db="EMBL/GenBank/DDBJ databases">
        <authorList>
            <person name="Wang G."/>
        </authorList>
    </citation>
    <scope>NUCLEOTIDE SEQUENCE</scope>
    <source>
        <strain evidence="5">KCTC 12899</strain>
    </source>
</reference>
<gene>
    <name evidence="5" type="ORF">J3U88_20910</name>
</gene>
<evidence type="ECO:0000313" key="6">
    <source>
        <dbReference type="Proteomes" id="UP000664417"/>
    </source>
</evidence>
<keyword evidence="2" id="KW-0732">Signal</keyword>
<feature type="signal peptide" evidence="2">
    <location>
        <begin position="1"/>
        <end position="23"/>
    </location>
</feature>
<protein>
    <submittedName>
        <fullName evidence="5">Alkaline phosphatase D family protein</fullName>
    </submittedName>
</protein>
<dbReference type="CDD" id="cd07389">
    <property type="entry name" value="MPP_PhoD"/>
    <property type="match status" value="1"/>
</dbReference>
<organism evidence="5 6">
    <name type="scientific">Acanthopleuribacter pedis</name>
    <dbReference type="NCBI Taxonomy" id="442870"/>
    <lineage>
        <taxon>Bacteria</taxon>
        <taxon>Pseudomonadati</taxon>
        <taxon>Acidobacteriota</taxon>
        <taxon>Holophagae</taxon>
        <taxon>Acanthopleuribacterales</taxon>
        <taxon>Acanthopleuribacteraceae</taxon>
        <taxon>Acanthopleuribacter</taxon>
    </lineage>
</organism>
<dbReference type="PANTHER" id="PTHR33987:SF1">
    <property type="entry name" value="CALCINEURIN-LIKE METALLO-PHOSPHOESTERASE SUPERFAMILY PROTEIN"/>
    <property type="match status" value="1"/>
</dbReference>
<feature type="domain" description="PhoD-like phosphatase metallophosphatase" evidence="3">
    <location>
        <begin position="153"/>
        <end position="388"/>
    </location>
</feature>
<dbReference type="InterPro" id="IPR056702">
    <property type="entry name" value="DUF7800"/>
</dbReference>
<feature type="chain" id="PRO_5035189513" evidence="2">
    <location>
        <begin position="24"/>
        <end position="464"/>
    </location>
</feature>
<keyword evidence="6" id="KW-1185">Reference proteome</keyword>
<dbReference type="InterPro" id="IPR038607">
    <property type="entry name" value="PhoD-like_sf"/>
</dbReference>
<feature type="region of interest" description="Disordered" evidence="1">
    <location>
        <begin position="439"/>
        <end position="464"/>
    </location>
</feature>
<dbReference type="PANTHER" id="PTHR33987">
    <property type="entry name" value="CALCINEURIN-LIKE METALLO-PHOSPHOESTERASE SUPERFAMILY PROTEIN"/>
    <property type="match status" value="1"/>
</dbReference>
<evidence type="ECO:0000259" key="4">
    <source>
        <dbReference type="Pfam" id="PF25077"/>
    </source>
</evidence>
<name>A0A8J7QHY6_9BACT</name>